<protein>
    <recommendedName>
        <fullName evidence="3">histidine kinase</fullName>
        <ecNumber evidence="3">2.7.13.3</ecNumber>
    </recommendedName>
</protein>
<evidence type="ECO:0000256" key="10">
    <source>
        <dbReference type="ARBA" id="ARBA00023136"/>
    </source>
</evidence>
<sequence length="469" mass="49143">MRTPSLRRRVVLWSVSVLALLLLVVGVSVDLALGTVLKAEQRQRLESVASLATALTGLSDQKLADRLSMPGIEASIEYPSGDTVIGTPQPGQRPTGRPPKPPEATTPAAAITQEGGKLVARETLRPGVTLKLETDSGQIEAELARFRLIMAIASVVAIALAAALLPLVLRRAMRPLDELTRAATETAAGGRGRRLDPQDPASDLGRAASQFDAMLEELEGAERRAEESADRLGRFLSDASHELRTPLAAVSAGAERLIREPLDDADRDRVLVQLVRETRRAGRLVEDLLLVSRLGDLTIDARPRSVHDLLVDAAERTAPRRDAPTVEVSGDDATVAVDAGRIDQVLANLIANAGAAGARRVRLHARIDGGDAVVRVSDDGPGIPAASREAVFDRMVRLDPARSAARGGAGLGLPIARGLAEAHGGSLACVDGGPGDLPGAVLELRLPRVVPAPGAEPSAARTPAEATAS</sequence>
<dbReference type="OrthoDB" id="9786919at2"/>
<evidence type="ECO:0000256" key="6">
    <source>
        <dbReference type="ARBA" id="ARBA00022692"/>
    </source>
</evidence>
<dbReference type="Pfam" id="PF00512">
    <property type="entry name" value="HisKA"/>
    <property type="match status" value="1"/>
</dbReference>
<keyword evidence="7 16" id="KW-0418">Kinase</keyword>
<evidence type="ECO:0000256" key="3">
    <source>
        <dbReference type="ARBA" id="ARBA00012438"/>
    </source>
</evidence>
<feature type="domain" description="Histidine kinase" evidence="14">
    <location>
        <begin position="238"/>
        <end position="450"/>
    </location>
</feature>
<feature type="region of interest" description="Disordered" evidence="12">
    <location>
        <begin position="77"/>
        <end position="107"/>
    </location>
</feature>
<organism evidence="16 17">
    <name type="scientific">Amnibacterium kyonggiense</name>
    <dbReference type="NCBI Taxonomy" id="595671"/>
    <lineage>
        <taxon>Bacteria</taxon>
        <taxon>Bacillati</taxon>
        <taxon>Actinomycetota</taxon>
        <taxon>Actinomycetes</taxon>
        <taxon>Micrococcales</taxon>
        <taxon>Microbacteriaceae</taxon>
        <taxon>Amnibacterium</taxon>
    </lineage>
</organism>
<dbReference type="PRINTS" id="PR00344">
    <property type="entry name" value="BCTRLSENSOR"/>
</dbReference>
<dbReference type="PROSITE" id="PS50109">
    <property type="entry name" value="HIS_KIN"/>
    <property type="match status" value="1"/>
</dbReference>
<dbReference type="Pfam" id="PF02518">
    <property type="entry name" value="HATPase_c"/>
    <property type="match status" value="1"/>
</dbReference>
<dbReference type="RefSeq" id="WP_133764218.1">
    <property type="nucleotide sequence ID" value="NZ_BAAARP010000001.1"/>
</dbReference>
<keyword evidence="10 13" id="KW-0472">Membrane</keyword>
<evidence type="ECO:0000256" key="2">
    <source>
        <dbReference type="ARBA" id="ARBA00004236"/>
    </source>
</evidence>
<feature type="transmembrane region" description="Helical" evidence="13">
    <location>
        <begin position="148"/>
        <end position="169"/>
    </location>
</feature>
<dbReference type="SUPFAM" id="SSF47384">
    <property type="entry name" value="Homodimeric domain of signal transducing histidine kinase"/>
    <property type="match status" value="1"/>
</dbReference>
<dbReference type="GO" id="GO:0000155">
    <property type="term" value="F:phosphorelay sensor kinase activity"/>
    <property type="evidence" value="ECO:0007669"/>
    <property type="project" value="InterPro"/>
</dbReference>
<gene>
    <name evidence="16" type="ORF">CLV52_0308</name>
</gene>
<dbReference type="CDD" id="cd00082">
    <property type="entry name" value="HisKA"/>
    <property type="match status" value="1"/>
</dbReference>
<evidence type="ECO:0000256" key="13">
    <source>
        <dbReference type="SAM" id="Phobius"/>
    </source>
</evidence>
<accession>A0A4R7FQ11</accession>
<evidence type="ECO:0000259" key="14">
    <source>
        <dbReference type="PROSITE" id="PS50109"/>
    </source>
</evidence>
<keyword evidence="4" id="KW-0597">Phosphoprotein</keyword>
<evidence type="ECO:0000256" key="7">
    <source>
        <dbReference type="ARBA" id="ARBA00022777"/>
    </source>
</evidence>
<feature type="domain" description="HAMP" evidence="15">
    <location>
        <begin position="170"/>
        <end position="223"/>
    </location>
</feature>
<dbReference type="InterPro" id="IPR003661">
    <property type="entry name" value="HisK_dim/P_dom"/>
</dbReference>
<feature type="coiled-coil region" evidence="11">
    <location>
        <begin position="204"/>
        <end position="231"/>
    </location>
</feature>
<evidence type="ECO:0000256" key="5">
    <source>
        <dbReference type="ARBA" id="ARBA00022679"/>
    </source>
</evidence>
<reference evidence="16 17" key="1">
    <citation type="submission" date="2019-03" db="EMBL/GenBank/DDBJ databases">
        <title>Genomic Encyclopedia of Archaeal and Bacterial Type Strains, Phase II (KMG-II): from individual species to whole genera.</title>
        <authorList>
            <person name="Goeker M."/>
        </authorList>
    </citation>
    <scope>NUCLEOTIDE SEQUENCE [LARGE SCALE GENOMIC DNA]</scope>
    <source>
        <strain evidence="16 17">DSM 24782</strain>
    </source>
</reference>
<evidence type="ECO:0000313" key="17">
    <source>
        <dbReference type="Proteomes" id="UP000295344"/>
    </source>
</evidence>
<dbReference type="Gene3D" id="1.10.287.130">
    <property type="match status" value="1"/>
</dbReference>
<feature type="region of interest" description="Disordered" evidence="12">
    <location>
        <begin position="183"/>
        <end position="203"/>
    </location>
</feature>
<evidence type="ECO:0000259" key="15">
    <source>
        <dbReference type="PROSITE" id="PS50885"/>
    </source>
</evidence>
<dbReference type="Pfam" id="PF00672">
    <property type="entry name" value="HAMP"/>
    <property type="match status" value="1"/>
</dbReference>
<dbReference type="InterPro" id="IPR036890">
    <property type="entry name" value="HATPase_C_sf"/>
</dbReference>
<keyword evidence="17" id="KW-1185">Reference proteome</keyword>
<evidence type="ECO:0000256" key="4">
    <source>
        <dbReference type="ARBA" id="ARBA00022553"/>
    </source>
</evidence>
<dbReference type="InterPro" id="IPR036097">
    <property type="entry name" value="HisK_dim/P_sf"/>
</dbReference>
<dbReference type="EC" id="2.7.13.3" evidence="3"/>
<proteinExistence type="predicted"/>
<dbReference type="InterPro" id="IPR003594">
    <property type="entry name" value="HATPase_dom"/>
</dbReference>
<dbReference type="SUPFAM" id="SSF55874">
    <property type="entry name" value="ATPase domain of HSP90 chaperone/DNA topoisomerase II/histidine kinase"/>
    <property type="match status" value="1"/>
</dbReference>
<evidence type="ECO:0000256" key="9">
    <source>
        <dbReference type="ARBA" id="ARBA00023012"/>
    </source>
</evidence>
<comment type="subcellular location">
    <subcellularLocation>
        <location evidence="2">Cell membrane</location>
    </subcellularLocation>
</comment>
<dbReference type="AlphaFoldDB" id="A0A4R7FQ11"/>
<dbReference type="Gene3D" id="6.10.340.10">
    <property type="match status" value="1"/>
</dbReference>
<dbReference type="InterPro" id="IPR004358">
    <property type="entry name" value="Sig_transdc_His_kin-like_C"/>
</dbReference>
<dbReference type="SMART" id="SM00387">
    <property type="entry name" value="HATPase_c"/>
    <property type="match status" value="1"/>
</dbReference>
<evidence type="ECO:0000256" key="1">
    <source>
        <dbReference type="ARBA" id="ARBA00000085"/>
    </source>
</evidence>
<dbReference type="SMART" id="SM00388">
    <property type="entry name" value="HisKA"/>
    <property type="match status" value="1"/>
</dbReference>
<dbReference type="Gene3D" id="3.30.565.10">
    <property type="entry name" value="Histidine kinase-like ATPase, C-terminal domain"/>
    <property type="match status" value="1"/>
</dbReference>
<keyword evidence="5" id="KW-0808">Transferase</keyword>
<dbReference type="InterPro" id="IPR003660">
    <property type="entry name" value="HAMP_dom"/>
</dbReference>
<evidence type="ECO:0000256" key="12">
    <source>
        <dbReference type="SAM" id="MobiDB-lite"/>
    </source>
</evidence>
<dbReference type="PANTHER" id="PTHR45436">
    <property type="entry name" value="SENSOR HISTIDINE KINASE YKOH"/>
    <property type="match status" value="1"/>
</dbReference>
<dbReference type="InterPro" id="IPR050428">
    <property type="entry name" value="TCS_sensor_his_kinase"/>
</dbReference>
<keyword evidence="8 13" id="KW-1133">Transmembrane helix</keyword>
<evidence type="ECO:0000256" key="8">
    <source>
        <dbReference type="ARBA" id="ARBA00022989"/>
    </source>
</evidence>
<keyword evidence="9" id="KW-0902">Two-component regulatory system</keyword>
<comment type="caution">
    <text evidence="16">The sequence shown here is derived from an EMBL/GenBank/DDBJ whole genome shotgun (WGS) entry which is preliminary data.</text>
</comment>
<dbReference type="EMBL" id="SOAM01000001">
    <property type="protein sequence ID" value="TDS79766.1"/>
    <property type="molecule type" value="Genomic_DNA"/>
</dbReference>
<keyword evidence="6 13" id="KW-0812">Transmembrane</keyword>
<dbReference type="GO" id="GO:0005886">
    <property type="term" value="C:plasma membrane"/>
    <property type="evidence" value="ECO:0007669"/>
    <property type="project" value="UniProtKB-SubCell"/>
</dbReference>
<dbReference type="PROSITE" id="PS50885">
    <property type="entry name" value="HAMP"/>
    <property type="match status" value="1"/>
</dbReference>
<dbReference type="InterPro" id="IPR005467">
    <property type="entry name" value="His_kinase_dom"/>
</dbReference>
<evidence type="ECO:0000256" key="11">
    <source>
        <dbReference type="SAM" id="Coils"/>
    </source>
</evidence>
<dbReference type="PANTHER" id="PTHR45436:SF5">
    <property type="entry name" value="SENSOR HISTIDINE KINASE TRCS"/>
    <property type="match status" value="1"/>
</dbReference>
<keyword evidence="11" id="KW-0175">Coiled coil</keyword>
<dbReference type="Proteomes" id="UP000295344">
    <property type="component" value="Unassembled WGS sequence"/>
</dbReference>
<name>A0A4R7FQ11_9MICO</name>
<evidence type="ECO:0000313" key="16">
    <source>
        <dbReference type="EMBL" id="TDS79766.1"/>
    </source>
</evidence>
<dbReference type="SMART" id="SM00304">
    <property type="entry name" value="HAMP"/>
    <property type="match status" value="1"/>
</dbReference>
<comment type="catalytic activity">
    <reaction evidence="1">
        <text>ATP + protein L-histidine = ADP + protein N-phospho-L-histidine.</text>
        <dbReference type="EC" id="2.7.13.3"/>
    </reaction>
</comment>